<gene>
    <name evidence="4" type="ORF">ALC56_06743</name>
</gene>
<keyword evidence="2" id="KW-1133">Transmembrane helix</keyword>
<protein>
    <submittedName>
        <fullName evidence="4">Uncharacterized protein</fullName>
    </submittedName>
</protein>
<organism evidence="4 5">
    <name type="scientific">Trachymyrmex septentrionalis</name>
    <dbReference type="NCBI Taxonomy" id="34720"/>
    <lineage>
        <taxon>Eukaryota</taxon>
        <taxon>Metazoa</taxon>
        <taxon>Ecdysozoa</taxon>
        <taxon>Arthropoda</taxon>
        <taxon>Hexapoda</taxon>
        <taxon>Insecta</taxon>
        <taxon>Pterygota</taxon>
        <taxon>Neoptera</taxon>
        <taxon>Endopterygota</taxon>
        <taxon>Hymenoptera</taxon>
        <taxon>Apocrita</taxon>
        <taxon>Aculeata</taxon>
        <taxon>Formicoidea</taxon>
        <taxon>Formicidae</taxon>
        <taxon>Myrmicinae</taxon>
        <taxon>Trachymyrmex</taxon>
    </lineage>
</organism>
<dbReference type="Proteomes" id="UP000078541">
    <property type="component" value="Unassembled WGS sequence"/>
</dbReference>
<dbReference type="AlphaFoldDB" id="A0A195FFE4"/>
<evidence type="ECO:0000256" key="2">
    <source>
        <dbReference type="SAM" id="Phobius"/>
    </source>
</evidence>
<name>A0A195FFE4_9HYME</name>
<evidence type="ECO:0000256" key="3">
    <source>
        <dbReference type="SAM" id="SignalP"/>
    </source>
</evidence>
<feature type="region of interest" description="Disordered" evidence="1">
    <location>
        <begin position="410"/>
        <end position="453"/>
    </location>
</feature>
<dbReference type="InterPro" id="IPR031734">
    <property type="entry name" value="MBF2"/>
</dbReference>
<dbReference type="PANTHER" id="PTHR37685">
    <property type="entry name" value="GEO11136P1-RELATED"/>
    <property type="match status" value="1"/>
</dbReference>
<feature type="chain" id="PRO_5008271387" evidence="3">
    <location>
        <begin position="29"/>
        <end position="521"/>
    </location>
</feature>
<dbReference type="PANTHER" id="PTHR37685:SF1">
    <property type="entry name" value="GEO11136P1-RELATED"/>
    <property type="match status" value="1"/>
</dbReference>
<keyword evidence="2" id="KW-0472">Membrane</keyword>
<feature type="transmembrane region" description="Helical" evidence="2">
    <location>
        <begin position="474"/>
        <end position="495"/>
    </location>
</feature>
<feature type="region of interest" description="Disordered" evidence="1">
    <location>
        <begin position="245"/>
        <end position="285"/>
    </location>
</feature>
<proteinExistence type="predicted"/>
<sequence length="521" mass="58008">MSAYKYIIGLAVLIAALLTITTVPSANGAVSSYADNNKSHHMFIGYRMPGDRLILRENIIKNSSWMKIQIIEKTFNISRYERITYIEALDQKTNGNGAQCSLLNGGPGHNNATLRWKSLRGHGINFALIQYTDEDGCLLKTGRTNESEHTTGERGSTQFYSVSLAFVKNGQPVTPCSSRVLAFAMEDRRSDDEDERIRSWLSRFALSLASSFSPRKSVLAGGAFTASQIAPLSLSLSLSLYPWRTPPGRERDDARTLANGSESEREKTQGGARRGANRAGAVEGENARGVTDRTYLFLLEAVRKRPQDSARHHAVVHPIPPAAGRDGGLPSGGHLFPPAGHLLELHQSNVIGYTLYEASVHLYRRSWDNMSCLRSAGMIHSADSYVRAPCIDRAAFITLRVCTYRGPGPEFRAPSASRREREEEGRDREGEKGGTWRINSRSREPVRHRRRSVDSRNVKYLSGRILSGEKTIRVMVVLLSYFYFATTPTSLYSLAIRRNYTGIRHEESHPRIHGRGLCGLP</sequence>
<dbReference type="Pfam" id="PF15868">
    <property type="entry name" value="MBF2"/>
    <property type="match status" value="1"/>
</dbReference>
<evidence type="ECO:0000313" key="4">
    <source>
        <dbReference type="EMBL" id="KYN38744.1"/>
    </source>
</evidence>
<keyword evidence="5" id="KW-1185">Reference proteome</keyword>
<evidence type="ECO:0000256" key="1">
    <source>
        <dbReference type="SAM" id="MobiDB-lite"/>
    </source>
</evidence>
<evidence type="ECO:0000313" key="5">
    <source>
        <dbReference type="Proteomes" id="UP000078541"/>
    </source>
</evidence>
<accession>A0A195FFE4</accession>
<dbReference type="EMBL" id="KQ981636">
    <property type="protein sequence ID" value="KYN38744.1"/>
    <property type="molecule type" value="Genomic_DNA"/>
</dbReference>
<feature type="compositionally biased region" description="Basic and acidic residues" evidence="1">
    <location>
        <begin position="417"/>
        <end position="434"/>
    </location>
</feature>
<feature type="signal peptide" evidence="3">
    <location>
        <begin position="1"/>
        <end position="28"/>
    </location>
</feature>
<reference evidence="4 5" key="1">
    <citation type="submission" date="2016-03" db="EMBL/GenBank/DDBJ databases">
        <title>Trachymyrmex septentrionalis WGS genome.</title>
        <authorList>
            <person name="Nygaard S."/>
            <person name="Hu H."/>
            <person name="Boomsma J."/>
            <person name="Zhang G."/>
        </authorList>
    </citation>
    <scope>NUCLEOTIDE SEQUENCE [LARGE SCALE GENOMIC DNA]</scope>
    <source>
        <strain evidence="4">Tsep2-gDNA-1</strain>
        <tissue evidence="4">Whole body</tissue>
    </source>
</reference>
<keyword evidence="3" id="KW-0732">Signal</keyword>
<keyword evidence="2" id="KW-0812">Transmembrane</keyword>